<dbReference type="InterPro" id="IPR011009">
    <property type="entry name" value="Kinase-like_dom_sf"/>
</dbReference>
<dbReference type="Pfam" id="PF21127">
    <property type="entry name" value="ATG1-like_MIT2"/>
    <property type="match status" value="1"/>
</dbReference>
<proteinExistence type="predicted"/>
<evidence type="ECO:0000313" key="11">
    <source>
        <dbReference type="Proteomes" id="UP001151582"/>
    </source>
</evidence>
<accession>A0A9W8B5M0</accession>
<evidence type="ECO:0000259" key="9">
    <source>
        <dbReference type="PROSITE" id="PS50011"/>
    </source>
</evidence>
<dbReference type="PANTHER" id="PTHR24348">
    <property type="entry name" value="SERINE/THREONINE-PROTEIN KINASE UNC-51-RELATED"/>
    <property type="match status" value="1"/>
</dbReference>
<dbReference type="GO" id="GO:0010506">
    <property type="term" value="P:regulation of autophagy"/>
    <property type="evidence" value="ECO:0007669"/>
    <property type="project" value="InterPro"/>
</dbReference>
<dbReference type="Proteomes" id="UP001151582">
    <property type="component" value="Unassembled WGS sequence"/>
</dbReference>
<evidence type="ECO:0000256" key="4">
    <source>
        <dbReference type="ARBA" id="ARBA00022777"/>
    </source>
</evidence>
<feature type="region of interest" description="Disordered" evidence="8">
    <location>
        <begin position="318"/>
        <end position="377"/>
    </location>
</feature>
<dbReference type="GO" id="GO:0034727">
    <property type="term" value="P:piecemeal microautophagy of the nucleus"/>
    <property type="evidence" value="ECO:0007669"/>
    <property type="project" value="TreeGrafter"/>
</dbReference>
<dbReference type="InterPro" id="IPR008271">
    <property type="entry name" value="Ser/Thr_kinase_AS"/>
</dbReference>
<dbReference type="GO" id="GO:0034045">
    <property type="term" value="C:phagophore assembly site membrane"/>
    <property type="evidence" value="ECO:0007669"/>
    <property type="project" value="TreeGrafter"/>
</dbReference>
<evidence type="ECO:0000256" key="8">
    <source>
        <dbReference type="SAM" id="MobiDB-lite"/>
    </source>
</evidence>
<dbReference type="PANTHER" id="PTHR24348:SF22">
    <property type="entry name" value="NON-SPECIFIC SERINE_THREONINE PROTEIN KINASE"/>
    <property type="match status" value="1"/>
</dbReference>
<dbReference type="GO" id="GO:0042594">
    <property type="term" value="P:response to starvation"/>
    <property type="evidence" value="ECO:0007669"/>
    <property type="project" value="TreeGrafter"/>
</dbReference>
<dbReference type="PROSITE" id="PS00108">
    <property type="entry name" value="PROTEIN_KINASE_ST"/>
    <property type="match status" value="1"/>
</dbReference>
<keyword evidence="2 10" id="KW-0808">Transferase</keyword>
<sequence length="867" mass="94415">MGDSAISPRPRSVVRVGDYVLGTEIGRGSFATVYKGYNKLTNATVAIKSVSRSQLTKKLLENLESEIALLKRANHPNVVSLLDCLKSRNHIHLVVEYCAVGDLSVYIKRRKELPALKGEAGGLKEPIVRHFLNQLALALNFLQASDIIHRDIKPQNLLLAPPSDEYTLGSSESLGVYPNLKVADFGFARSLPSQDLAETLCGSPLYMAPEILGFQKYGSKADLWSTGAVLYEMITGRPPFRASNHIELLKKIEITNDHIRFPGDSAAGARGKPTLVALDLQSLVRSLLKRRPEDRISFDNFFRHPAIQLPATRPSYPPIYPLLRPTPPVSSPARSHTRDKDMSKCTPGAGFADSPSSTAPGSLPPAQLPTSLDRQTTRPMYGGLARELLEALPPEAAPPIALGAGTAAPRFSAQAPRPPLESTTAPQPPTIADAASARPPPVSTRALAVAEKEYVMVDKRTIEVNILADELASSPKSGHARLPSTAAADCNLGFPASAPSEGLRRPTGANDYPIRESSRLAASPNPQPFEKVDTLLSPTEVHGRHYYPPKPRDTSMGPNQPELEADEAEVIERIKELSSKAQAVMQLADQKLGYIEDLLQLPPSQRQVQPTATTRDHAQLAPSPTALDPADGRALGLDLDAVDTRIQATVEEAFALYHRSLSLLELGLDAAEVHWHRLVRAAPSTNGSPMLYPGKGPGSLSHSSVPVATMAFNSAVQLARSQFNVCEERAEYVKSKSPTDELALAGVSVEQMLHDSALQIARHALCLYRQQEFLLCERGYQWAINLLEALLEPVVWVDSTGPPESDEPASTHDRPPSPLRPLLAGRRNLTRPRLTLRLDMDDQQRARHCATMISQQLDALRRKILGT</sequence>
<name>A0A9W8B5M0_9FUNG</name>
<dbReference type="FunFam" id="3.30.200.20:FF:000042">
    <property type="entry name" value="Aurora kinase A"/>
    <property type="match status" value="1"/>
</dbReference>
<evidence type="ECO:0000256" key="6">
    <source>
        <dbReference type="ARBA" id="ARBA00030237"/>
    </source>
</evidence>
<dbReference type="InterPro" id="IPR022708">
    <property type="entry name" value="Atg1-like_tMIT"/>
</dbReference>
<keyword evidence="3 7" id="KW-0547">Nucleotide-binding</keyword>
<dbReference type="GO" id="GO:0005524">
    <property type="term" value="F:ATP binding"/>
    <property type="evidence" value="ECO:0007669"/>
    <property type="project" value="UniProtKB-UniRule"/>
</dbReference>
<gene>
    <name evidence="10" type="primary">ATG1</name>
    <name evidence="10" type="ORF">H4R34_000763</name>
</gene>
<feature type="region of interest" description="Disordered" evidence="8">
    <location>
        <begin position="800"/>
        <end position="824"/>
    </location>
</feature>
<dbReference type="GO" id="GO:0005776">
    <property type="term" value="C:autophagosome"/>
    <property type="evidence" value="ECO:0007669"/>
    <property type="project" value="TreeGrafter"/>
</dbReference>
<feature type="compositionally biased region" description="Pro residues" evidence="8">
    <location>
        <begin position="318"/>
        <end position="330"/>
    </location>
</feature>
<dbReference type="GO" id="GO:0004674">
    <property type="term" value="F:protein serine/threonine kinase activity"/>
    <property type="evidence" value="ECO:0007669"/>
    <property type="project" value="UniProtKB-EC"/>
</dbReference>
<evidence type="ECO:0000313" key="10">
    <source>
        <dbReference type="EMBL" id="KAJ1984251.1"/>
    </source>
</evidence>
<feature type="region of interest" description="Disordered" evidence="8">
    <location>
        <begin position="410"/>
        <end position="440"/>
    </location>
</feature>
<dbReference type="Gene3D" id="1.10.510.10">
    <property type="entry name" value="Transferase(Phosphotransferase) domain 1"/>
    <property type="match status" value="1"/>
</dbReference>
<dbReference type="PROSITE" id="PS50011">
    <property type="entry name" value="PROTEIN_KINASE_DOM"/>
    <property type="match status" value="1"/>
</dbReference>
<dbReference type="Pfam" id="PF12063">
    <property type="entry name" value="ATG1-like_MIT1"/>
    <property type="match status" value="1"/>
</dbReference>
<dbReference type="PROSITE" id="PS00107">
    <property type="entry name" value="PROTEIN_KINASE_ATP"/>
    <property type="match status" value="1"/>
</dbReference>
<dbReference type="InterPro" id="IPR017441">
    <property type="entry name" value="Protein_kinase_ATP_BS"/>
</dbReference>
<dbReference type="AlphaFoldDB" id="A0A9W8B5M0"/>
<dbReference type="EMBL" id="JANBQB010000025">
    <property type="protein sequence ID" value="KAJ1984251.1"/>
    <property type="molecule type" value="Genomic_DNA"/>
</dbReference>
<dbReference type="InterPro" id="IPR045269">
    <property type="entry name" value="Atg1-like"/>
</dbReference>
<dbReference type="GO" id="GO:0061709">
    <property type="term" value="P:reticulophagy"/>
    <property type="evidence" value="ECO:0007669"/>
    <property type="project" value="TreeGrafter"/>
</dbReference>
<feature type="region of interest" description="Disordered" evidence="8">
    <location>
        <begin position="605"/>
        <end position="626"/>
    </location>
</feature>
<evidence type="ECO:0000256" key="7">
    <source>
        <dbReference type="PROSITE-ProRule" id="PRU10141"/>
    </source>
</evidence>
<dbReference type="InterPro" id="IPR048941">
    <property type="entry name" value="ATG1-like_MIT2"/>
</dbReference>
<keyword evidence="4 10" id="KW-0418">Kinase</keyword>
<evidence type="ECO:0000256" key="1">
    <source>
        <dbReference type="ARBA" id="ARBA00012513"/>
    </source>
</evidence>
<dbReference type="GO" id="GO:0000045">
    <property type="term" value="P:autophagosome assembly"/>
    <property type="evidence" value="ECO:0007669"/>
    <property type="project" value="TreeGrafter"/>
</dbReference>
<feature type="binding site" evidence="7">
    <location>
        <position position="48"/>
    </location>
    <ligand>
        <name>ATP</name>
        <dbReference type="ChEBI" id="CHEBI:30616"/>
    </ligand>
</feature>
<evidence type="ECO:0000256" key="2">
    <source>
        <dbReference type="ARBA" id="ARBA00022679"/>
    </source>
</evidence>
<dbReference type="SMART" id="SM00220">
    <property type="entry name" value="S_TKc"/>
    <property type="match status" value="1"/>
</dbReference>
<dbReference type="CDD" id="cd14009">
    <property type="entry name" value="STKc_ATG1_ULK_like"/>
    <property type="match status" value="1"/>
</dbReference>
<evidence type="ECO:0000256" key="3">
    <source>
        <dbReference type="ARBA" id="ARBA00022741"/>
    </source>
</evidence>
<dbReference type="EC" id="2.7.11.1" evidence="1"/>
<keyword evidence="5 7" id="KW-0067">ATP-binding</keyword>
<dbReference type="InterPro" id="IPR000719">
    <property type="entry name" value="Prot_kinase_dom"/>
</dbReference>
<reference evidence="10" key="1">
    <citation type="submission" date="2022-07" db="EMBL/GenBank/DDBJ databases">
        <title>Phylogenomic reconstructions and comparative analyses of Kickxellomycotina fungi.</title>
        <authorList>
            <person name="Reynolds N.K."/>
            <person name="Stajich J.E."/>
            <person name="Barry K."/>
            <person name="Grigoriev I.V."/>
            <person name="Crous P."/>
            <person name="Smith M.E."/>
        </authorList>
    </citation>
    <scope>NUCLEOTIDE SEQUENCE</scope>
    <source>
        <strain evidence="10">RSA 567</strain>
    </source>
</reference>
<evidence type="ECO:0000256" key="5">
    <source>
        <dbReference type="ARBA" id="ARBA00022840"/>
    </source>
</evidence>
<feature type="domain" description="Protein kinase" evidence="9">
    <location>
        <begin position="19"/>
        <end position="307"/>
    </location>
</feature>
<dbReference type="GO" id="GO:0000422">
    <property type="term" value="P:autophagy of mitochondrion"/>
    <property type="evidence" value="ECO:0007669"/>
    <property type="project" value="TreeGrafter"/>
</dbReference>
<comment type="caution">
    <text evidence="10">The sequence shown here is derived from an EMBL/GenBank/DDBJ whole genome shotgun (WGS) entry which is preliminary data.</text>
</comment>
<dbReference type="Pfam" id="PF00069">
    <property type="entry name" value="Pkinase"/>
    <property type="match status" value="1"/>
</dbReference>
<keyword evidence="11" id="KW-1185">Reference proteome</keyword>
<dbReference type="OrthoDB" id="346907at2759"/>
<dbReference type="SUPFAM" id="SSF56112">
    <property type="entry name" value="Protein kinase-like (PK-like)"/>
    <property type="match status" value="1"/>
</dbReference>
<feature type="region of interest" description="Disordered" evidence="8">
    <location>
        <begin position="493"/>
        <end position="512"/>
    </location>
</feature>
<feature type="compositionally biased region" description="Polar residues" evidence="8">
    <location>
        <begin position="368"/>
        <end position="377"/>
    </location>
</feature>
<protein>
    <recommendedName>
        <fullName evidence="1">non-specific serine/threonine protein kinase</fullName>
        <ecNumber evidence="1">2.7.11.1</ecNumber>
    </recommendedName>
    <alternativeName>
        <fullName evidence="6">Autophagy-related protein 1</fullName>
    </alternativeName>
</protein>
<dbReference type="GO" id="GO:0005829">
    <property type="term" value="C:cytosol"/>
    <property type="evidence" value="ECO:0007669"/>
    <property type="project" value="TreeGrafter"/>
</dbReference>
<organism evidence="10 11">
    <name type="scientific">Dimargaris verticillata</name>
    <dbReference type="NCBI Taxonomy" id="2761393"/>
    <lineage>
        <taxon>Eukaryota</taxon>
        <taxon>Fungi</taxon>
        <taxon>Fungi incertae sedis</taxon>
        <taxon>Zoopagomycota</taxon>
        <taxon>Kickxellomycotina</taxon>
        <taxon>Dimargaritomycetes</taxon>
        <taxon>Dimargaritales</taxon>
        <taxon>Dimargaritaceae</taxon>
        <taxon>Dimargaris</taxon>
    </lineage>
</organism>